<evidence type="ECO:0000256" key="1">
    <source>
        <dbReference type="SAM" id="MobiDB-lite"/>
    </source>
</evidence>
<keyword evidence="3" id="KW-1185">Reference proteome</keyword>
<organism evidence="2 3">
    <name type="scientific">Armillaria luteobubalina</name>
    <dbReference type="NCBI Taxonomy" id="153913"/>
    <lineage>
        <taxon>Eukaryota</taxon>
        <taxon>Fungi</taxon>
        <taxon>Dikarya</taxon>
        <taxon>Basidiomycota</taxon>
        <taxon>Agaricomycotina</taxon>
        <taxon>Agaricomycetes</taxon>
        <taxon>Agaricomycetidae</taxon>
        <taxon>Agaricales</taxon>
        <taxon>Marasmiineae</taxon>
        <taxon>Physalacriaceae</taxon>
        <taxon>Armillaria</taxon>
    </lineage>
</organism>
<sequence>MTNGNVSRSGSLVMAIDLIYDALVLLQQDATVLYASISGASVTGNTPSTNIYSIPWDTQIKMTFTINDLVLALDESTLFLLGPGFLSSVHVIASFSSANKGTVGLYRGIHTPGTATFLLVRSLGLLLDQQHSQSWDSSSFLSGGYKEPIYSGGATLVLPPHCVATPFTPDTAYDVVGAYPVPRKRAVQGMRLRWIQPRANRMFPPPSSHPTNTTNVGGTTSITERQWRYGSPNEKKREYYLLANQW</sequence>
<proteinExistence type="predicted"/>
<dbReference type="EMBL" id="JAUEPU010000242">
    <property type="protein sequence ID" value="KAK0472911.1"/>
    <property type="molecule type" value="Genomic_DNA"/>
</dbReference>
<evidence type="ECO:0000313" key="3">
    <source>
        <dbReference type="Proteomes" id="UP001175228"/>
    </source>
</evidence>
<reference evidence="2" key="1">
    <citation type="submission" date="2023-06" db="EMBL/GenBank/DDBJ databases">
        <authorList>
            <consortium name="Lawrence Berkeley National Laboratory"/>
            <person name="Ahrendt S."/>
            <person name="Sahu N."/>
            <person name="Indic B."/>
            <person name="Wong-Bajracharya J."/>
            <person name="Merenyi Z."/>
            <person name="Ke H.-M."/>
            <person name="Monk M."/>
            <person name="Kocsube S."/>
            <person name="Drula E."/>
            <person name="Lipzen A."/>
            <person name="Balint B."/>
            <person name="Henrissat B."/>
            <person name="Andreopoulos B."/>
            <person name="Martin F.M."/>
            <person name="Harder C.B."/>
            <person name="Rigling D."/>
            <person name="Ford K.L."/>
            <person name="Foster G.D."/>
            <person name="Pangilinan J."/>
            <person name="Papanicolaou A."/>
            <person name="Barry K."/>
            <person name="LaButti K."/>
            <person name="Viragh M."/>
            <person name="Koriabine M."/>
            <person name="Yan M."/>
            <person name="Riley R."/>
            <person name="Champramary S."/>
            <person name="Plett K.L."/>
            <person name="Tsai I.J."/>
            <person name="Slot J."/>
            <person name="Sipos G."/>
            <person name="Plett J."/>
            <person name="Nagy L.G."/>
            <person name="Grigoriev I.V."/>
        </authorList>
    </citation>
    <scope>NUCLEOTIDE SEQUENCE</scope>
    <source>
        <strain evidence="2">HWK02</strain>
    </source>
</reference>
<evidence type="ECO:0000313" key="2">
    <source>
        <dbReference type="EMBL" id="KAK0472911.1"/>
    </source>
</evidence>
<accession>A0AA39NW94</accession>
<dbReference type="AlphaFoldDB" id="A0AA39NW94"/>
<dbReference type="Proteomes" id="UP001175228">
    <property type="component" value="Unassembled WGS sequence"/>
</dbReference>
<protein>
    <submittedName>
        <fullName evidence="2">Uncharacterized protein</fullName>
    </submittedName>
</protein>
<comment type="caution">
    <text evidence="2">The sequence shown here is derived from an EMBL/GenBank/DDBJ whole genome shotgun (WGS) entry which is preliminary data.</text>
</comment>
<gene>
    <name evidence="2" type="ORF">EDD18DRAFT_1369615</name>
</gene>
<feature type="region of interest" description="Disordered" evidence="1">
    <location>
        <begin position="200"/>
        <end position="228"/>
    </location>
</feature>
<name>A0AA39NW94_9AGAR</name>